<dbReference type="EMBL" id="BMMI01000013">
    <property type="protein sequence ID" value="GGL84027.1"/>
    <property type="molecule type" value="Genomic_DNA"/>
</dbReference>
<dbReference type="Proteomes" id="UP000648663">
    <property type="component" value="Unassembled WGS sequence"/>
</dbReference>
<evidence type="ECO:0000313" key="1">
    <source>
        <dbReference type="EMBL" id="GGL84027.1"/>
    </source>
</evidence>
<organism evidence="2 3">
    <name type="scientific">Modestobacter marinus</name>
    <dbReference type="NCBI Taxonomy" id="477641"/>
    <lineage>
        <taxon>Bacteria</taxon>
        <taxon>Bacillati</taxon>
        <taxon>Actinomycetota</taxon>
        <taxon>Actinomycetes</taxon>
        <taxon>Geodermatophilales</taxon>
        <taxon>Geodermatophilaceae</taxon>
        <taxon>Modestobacter</taxon>
    </lineage>
</organism>
<dbReference type="Proteomes" id="UP000552836">
    <property type="component" value="Unassembled WGS sequence"/>
</dbReference>
<gene>
    <name evidence="2" type="ORF">FB380_004607</name>
    <name evidence="1" type="ORF">GCM10011589_45610</name>
</gene>
<sequence length="116" mass="12121">MLAGADFVTNPVTALVLANLKEATGSGKPLLSPDPTPATRRVIFGVPLPTSPEAPVGTIWGLPADRVVTAVQRNAEVKADRSVFFTSDRVAVRRPAGSALAPRTLPALVRIRLAAT</sequence>
<name>A0A846M396_9ACTN</name>
<reference evidence="1" key="1">
    <citation type="journal article" date="2014" name="Int. J. Syst. Evol. Microbiol.">
        <title>Complete genome of a new Firmicutes species belonging to the dominant human colonic microbiota ('Ruminococcus bicirculans') reveals two chromosomes and a selective capacity to utilize plant glucans.</title>
        <authorList>
            <consortium name="NISC Comparative Sequencing Program"/>
            <person name="Wegmann U."/>
            <person name="Louis P."/>
            <person name="Goesmann A."/>
            <person name="Henrissat B."/>
            <person name="Duncan S.H."/>
            <person name="Flint H.J."/>
        </authorList>
    </citation>
    <scope>NUCLEOTIDE SEQUENCE</scope>
    <source>
        <strain evidence="1">CGMCC 4.5581</strain>
    </source>
</reference>
<dbReference type="RefSeq" id="WP_166757619.1">
    <property type="nucleotide sequence ID" value="NZ_BAABJU010000008.1"/>
</dbReference>
<evidence type="ECO:0000313" key="3">
    <source>
        <dbReference type="Proteomes" id="UP000552836"/>
    </source>
</evidence>
<evidence type="ECO:0000313" key="4">
    <source>
        <dbReference type="Proteomes" id="UP000648663"/>
    </source>
</evidence>
<reference evidence="4" key="2">
    <citation type="journal article" date="2019" name="Int. J. Syst. Evol. Microbiol.">
        <title>The Global Catalogue of Microorganisms (GCM) 10K type strain sequencing project: providing services to taxonomists for standard genome sequencing and annotation.</title>
        <authorList>
            <consortium name="The Broad Institute Genomics Platform"/>
            <consortium name="The Broad Institute Genome Sequencing Center for Infectious Disease"/>
            <person name="Wu L."/>
            <person name="Ma J."/>
        </authorList>
    </citation>
    <scope>NUCLEOTIDE SEQUENCE [LARGE SCALE GENOMIC DNA]</scope>
    <source>
        <strain evidence="4">CGMCC 4.5581</strain>
    </source>
</reference>
<dbReference type="AlphaFoldDB" id="A0A846M396"/>
<proteinExistence type="predicted"/>
<evidence type="ECO:0000313" key="2">
    <source>
        <dbReference type="EMBL" id="NIH70109.1"/>
    </source>
</evidence>
<comment type="caution">
    <text evidence="2">The sequence shown here is derived from an EMBL/GenBank/DDBJ whole genome shotgun (WGS) entry which is preliminary data.</text>
</comment>
<keyword evidence="4" id="KW-1185">Reference proteome</keyword>
<accession>A0A846M396</accession>
<dbReference type="SUPFAM" id="SSF56563">
    <property type="entry name" value="Major capsid protein gp5"/>
    <property type="match status" value="1"/>
</dbReference>
<reference evidence="1" key="4">
    <citation type="submission" date="2024-05" db="EMBL/GenBank/DDBJ databases">
        <authorList>
            <person name="Sun Q."/>
            <person name="Zhou Y."/>
        </authorList>
    </citation>
    <scope>NUCLEOTIDE SEQUENCE</scope>
    <source>
        <strain evidence="1">CGMCC 4.5581</strain>
    </source>
</reference>
<reference evidence="2 3" key="3">
    <citation type="submission" date="2020-02" db="EMBL/GenBank/DDBJ databases">
        <title>Sequencing the genomes of 1000 actinobacteria strains.</title>
        <authorList>
            <person name="Klenk H.-P."/>
        </authorList>
    </citation>
    <scope>NUCLEOTIDE SEQUENCE [LARGE SCALE GENOMIC DNA]</scope>
    <source>
        <strain evidence="2 3">DSM 45201</strain>
    </source>
</reference>
<protein>
    <submittedName>
        <fullName evidence="2">Uncharacterized protein</fullName>
    </submittedName>
</protein>
<dbReference type="EMBL" id="JAAMPA010000003">
    <property type="protein sequence ID" value="NIH70109.1"/>
    <property type="molecule type" value="Genomic_DNA"/>
</dbReference>